<comment type="catalytic activity">
    <reaction evidence="2">
        <text>N(6)-D-ribulosyl-L-lysyl-[protein] + ATP = N(6)-(3-O-phospho-D-ribulosyl)-L-lysyl-[protein] + ADP + H(+)</text>
        <dbReference type="Rhea" id="RHEA:48432"/>
        <dbReference type="Rhea" id="RHEA-COMP:12103"/>
        <dbReference type="Rhea" id="RHEA-COMP:12104"/>
        <dbReference type="ChEBI" id="CHEBI:15378"/>
        <dbReference type="ChEBI" id="CHEBI:30616"/>
        <dbReference type="ChEBI" id="CHEBI:90418"/>
        <dbReference type="ChEBI" id="CHEBI:90420"/>
        <dbReference type="ChEBI" id="CHEBI:456216"/>
        <dbReference type="EC" id="2.7.1.172"/>
    </reaction>
    <physiologicalReaction direction="left-to-right" evidence="2">
        <dbReference type="Rhea" id="RHEA:48433"/>
    </physiologicalReaction>
</comment>
<dbReference type="EC" id="2.7.1.172" evidence="1"/>
<reference evidence="4" key="1">
    <citation type="submission" date="2021-01" db="EMBL/GenBank/DDBJ databases">
        <authorList>
            <person name="Corre E."/>
            <person name="Pelletier E."/>
            <person name="Niang G."/>
            <person name="Scheremetjew M."/>
            <person name="Finn R."/>
            <person name="Kale V."/>
            <person name="Holt S."/>
            <person name="Cochrane G."/>
            <person name="Meng A."/>
            <person name="Brown T."/>
            <person name="Cohen L."/>
        </authorList>
    </citation>
    <scope>NUCLEOTIDE SEQUENCE</scope>
    <source>
        <strain evidence="4">CCMP1452</strain>
    </source>
</reference>
<feature type="signal peptide" evidence="3">
    <location>
        <begin position="1"/>
        <end position="26"/>
    </location>
</feature>
<dbReference type="EMBL" id="HBHI01019120">
    <property type="protein sequence ID" value="CAD9681511.1"/>
    <property type="molecule type" value="Transcribed_RNA"/>
</dbReference>
<dbReference type="GO" id="GO:0102193">
    <property type="term" value="F:protein-ribulosamine 3-kinase activity"/>
    <property type="evidence" value="ECO:0007669"/>
    <property type="project" value="UniProtKB-EC"/>
</dbReference>
<proteinExistence type="predicted"/>
<organism evidence="4">
    <name type="scientific">Eucampia antarctica</name>
    <dbReference type="NCBI Taxonomy" id="49252"/>
    <lineage>
        <taxon>Eukaryota</taxon>
        <taxon>Sar</taxon>
        <taxon>Stramenopiles</taxon>
        <taxon>Ochrophyta</taxon>
        <taxon>Bacillariophyta</taxon>
        <taxon>Mediophyceae</taxon>
        <taxon>Biddulphiophycidae</taxon>
        <taxon>Hemiaulales</taxon>
        <taxon>Hemiaulaceae</taxon>
        <taxon>Eucampia</taxon>
    </lineage>
</organism>
<evidence type="ECO:0000256" key="1">
    <source>
        <dbReference type="ARBA" id="ARBA00011961"/>
    </source>
</evidence>
<dbReference type="Gene3D" id="3.30.200.20">
    <property type="entry name" value="Phosphorylase Kinase, domain 1"/>
    <property type="match status" value="1"/>
</dbReference>
<dbReference type="Gene3D" id="3.90.1200.10">
    <property type="match status" value="1"/>
</dbReference>
<sequence>MMTIMTYRVAMLNLLCLIASPSNINSFTSISHSNFLSQWTVSSSLKMASIDDDLARWAKDAGHGDIVSSKSCGSSGWASFRRVTCSQGPCDEFFVKSSNRSAKEMFEGEALGLEAMYECSNNDDGLCIPKVFHYSDIADGHGSFLVMEYLTLSGRGDGHALGRAMARMHLAEPTAKTGNPHSKFGFALDNTIGGTAQPNGWTNDGNTQDWIEFYRDKRIGHQLHLAGDSYCSKLWDKDIAPRLDALFQGMEIRPSLLHGDLWSGNIASVQGKPSIYDPATYWGHHEAEWGMDWCASFGKSFWDGYRSLIPKDDGFDDRKPLYDAYHQLNHYNLFGGSYLGSARGCLESVKRSLDSM</sequence>
<evidence type="ECO:0000256" key="2">
    <source>
        <dbReference type="ARBA" id="ARBA00048655"/>
    </source>
</evidence>
<keyword evidence="3" id="KW-0732">Signal</keyword>
<name>A0A7S2WEA4_9STRA</name>
<dbReference type="InterPro" id="IPR016477">
    <property type="entry name" value="Fructo-/Ketosamine-3-kinase"/>
</dbReference>
<accession>A0A7S2WEA4</accession>
<gene>
    <name evidence="4" type="ORF">EANT1437_LOCUS9807</name>
</gene>
<dbReference type="InterPro" id="IPR011009">
    <property type="entry name" value="Kinase-like_dom_sf"/>
</dbReference>
<dbReference type="SUPFAM" id="SSF56112">
    <property type="entry name" value="Protein kinase-like (PK-like)"/>
    <property type="match status" value="1"/>
</dbReference>
<dbReference type="PANTHER" id="PTHR12149">
    <property type="entry name" value="FRUCTOSAMINE 3 KINASE-RELATED PROTEIN"/>
    <property type="match status" value="1"/>
</dbReference>
<feature type="chain" id="PRO_5030624349" description="protein-ribulosamine 3-kinase" evidence="3">
    <location>
        <begin position="27"/>
        <end position="356"/>
    </location>
</feature>
<dbReference type="PANTHER" id="PTHR12149:SF8">
    <property type="entry name" value="PROTEIN-RIBULOSAMINE 3-KINASE"/>
    <property type="match status" value="1"/>
</dbReference>
<evidence type="ECO:0000256" key="3">
    <source>
        <dbReference type="SAM" id="SignalP"/>
    </source>
</evidence>
<evidence type="ECO:0000313" key="4">
    <source>
        <dbReference type="EMBL" id="CAD9681511.1"/>
    </source>
</evidence>
<dbReference type="Pfam" id="PF03881">
    <property type="entry name" value="Fructosamin_kin"/>
    <property type="match status" value="1"/>
</dbReference>
<protein>
    <recommendedName>
        <fullName evidence="1">protein-ribulosamine 3-kinase</fullName>
        <ecNumber evidence="1">2.7.1.172</ecNumber>
    </recommendedName>
</protein>
<dbReference type="AlphaFoldDB" id="A0A7S2WEA4"/>